<feature type="region of interest" description="Disordered" evidence="1">
    <location>
        <begin position="247"/>
        <end position="307"/>
    </location>
</feature>
<dbReference type="EMBL" id="JEME01001016">
    <property type="protein sequence ID" value="KYG08333.1"/>
    <property type="molecule type" value="Genomic_DNA"/>
</dbReference>
<dbReference type="InterPro" id="IPR042095">
    <property type="entry name" value="SUMF_sf"/>
</dbReference>
<proteinExistence type="predicted"/>
<dbReference type="SUPFAM" id="SSF56436">
    <property type="entry name" value="C-type lectin-like"/>
    <property type="match status" value="1"/>
</dbReference>
<evidence type="ECO:0000256" key="1">
    <source>
        <dbReference type="SAM" id="MobiDB-lite"/>
    </source>
</evidence>
<dbReference type="Pfam" id="PF03781">
    <property type="entry name" value="FGE-sulfatase"/>
    <property type="match status" value="1"/>
</dbReference>
<dbReference type="Proteomes" id="UP000075502">
    <property type="component" value="Unassembled WGS sequence"/>
</dbReference>
<dbReference type="Gene3D" id="3.90.1580.10">
    <property type="entry name" value="paralog of FGE (formylglycine-generating enzyme)"/>
    <property type="match status" value="1"/>
</dbReference>
<feature type="compositionally biased region" description="Low complexity" evidence="1">
    <location>
        <begin position="247"/>
        <end position="268"/>
    </location>
</feature>
<sequence length="307" mass="32813">MVAIEGGRFCIDRFEGMLVDGATGQALSPDYPSTPNLLEITLAEWSTRRRRIGDVHARAFPLPLLPGWQRGRATAALARSRSGVRPSGYVTGLVAESACAAAGKRLCSVDEFVTACRGEDDTLYPYGDTFEEGACNVFRPAHPAAQLHGNASMGHLDPRLNRVRSAREPLLRETGGSPRCRSRWGSDAVYDLVGNLDEWVNEPGGAFAGGFYARSTRAGCEALITAHPRSYLDYSTGVRCCQDGPAAAATETESPEAAPAGSAVGPSGHLPEHPGDGERGGDHEEHVEPAVLGQHAEHAEQPHQQRH</sequence>
<dbReference type="AlphaFoldDB" id="A0A150TUF2"/>
<evidence type="ECO:0000313" key="3">
    <source>
        <dbReference type="EMBL" id="KYG08333.1"/>
    </source>
</evidence>
<comment type="caution">
    <text evidence="3">The sequence shown here is derived from an EMBL/GenBank/DDBJ whole genome shotgun (WGS) entry which is preliminary data.</text>
</comment>
<feature type="compositionally biased region" description="Basic and acidic residues" evidence="1">
    <location>
        <begin position="270"/>
        <end position="288"/>
    </location>
</feature>
<evidence type="ECO:0000259" key="2">
    <source>
        <dbReference type="Pfam" id="PF03781"/>
    </source>
</evidence>
<protein>
    <recommendedName>
        <fullName evidence="2">Sulfatase-modifying factor enzyme-like domain-containing protein</fullName>
    </recommendedName>
</protein>
<feature type="compositionally biased region" description="Basic and acidic residues" evidence="1">
    <location>
        <begin position="295"/>
        <end position="307"/>
    </location>
</feature>
<name>A0A150TUF2_SORCE</name>
<accession>A0A150TUF2</accession>
<reference evidence="3 4" key="1">
    <citation type="submission" date="2014-02" db="EMBL/GenBank/DDBJ databases">
        <title>The small core and large imbalanced accessory genome model reveals a collaborative survival strategy of Sorangium cellulosum strains in nature.</title>
        <authorList>
            <person name="Han K."/>
            <person name="Peng R."/>
            <person name="Blom J."/>
            <person name="Li Y.-Z."/>
        </authorList>
    </citation>
    <scope>NUCLEOTIDE SEQUENCE [LARGE SCALE GENOMIC DNA]</scope>
    <source>
        <strain evidence="3 4">So0007-03</strain>
    </source>
</reference>
<dbReference type="InterPro" id="IPR016187">
    <property type="entry name" value="CTDL_fold"/>
</dbReference>
<organism evidence="3 4">
    <name type="scientific">Sorangium cellulosum</name>
    <name type="common">Polyangium cellulosum</name>
    <dbReference type="NCBI Taxonomy" id="56"/>
    <lineage>
        <taxon>Bacteria</taxon>
        <taxon>Pseudomonadati</taxon>
        <taxon>Myxococcota</taxon>
        <taxon>Polyangia</taxon>
        <taxon>Polyangiales</taxon>
        <taxon>Polyangiaceae</taxon>
        <taxon>Sorangium</taxon>
    </lineage>
</organism>
<gene>
    <name evidence="3" type="ORF">BE21_24275</name>
</gene>
<dbReference type="InterPro" id="IPR005532">
    <property type="entry name" value="SUMF_dom"/>
</dbReference>
<evidence type="ECO:0000313" key="4">
    <source>
        <dbReference type="Proteomes" id="UP000075502"/>
    </source>
</evidence>
<feature type="domain" description="Sulfatase-modifying factor enzyme-like" evidence="2">
    <location>
        <begin position="95"/>
        <end position="202"/>
    </location>
</feature>